<dbReference type="InterPro" id="IPR044164">
    <property type="entry name" value="CFI"/>
</dbReference>
<comment type="function">
    <text evidence="5">Catalyzes the intramolecular cyclization of bicyclic chalcones into tricyclic (S)-flavanones. Responsible for the isomerization of 4,2',4',6'-tetrahydroxychalcone (also termed chalcone) into naringenin.</text>
</comment>
<dbReference type="SUPFAM" id="SSF54626">
    <property type="entry name" value="Chalcone isomerase"/>
    <property type="match status" value="1"/>
</dbReference>
<evidence type="ECO:0000313" key="10">
    <source>
        <dbReference type="Proteomes" id="UP000075243"/>
    </source>
</evidence>
<dbReference type="Gene3D" id="3.50.70.10">
    <property type="match status" value="1"/>
</dbReference>
<dbReference type="InterPro" id="IPR016087">
    <property type="entry name" value="Chalcone_isomerase"/>
</dbReference>
<evidence type="ECO:0000259" key="8">
    <source>
        <dbReference type="Pfam" id="PF02431"/>
    </source>
</evidence>
<evidence type="ECO:0000256" key="7">
    <source>
        <dbReference type="RuleBase" id="RU361158"/>
    </source>
</evidence>
<keyword evidence="10" id="KW-1185">Reference proteome</keyword>
<dbReference type="InterPro" id="IPR016088">
    <property type="entry name" value="Chalcone_isomerase_3-sand"/>
</dbReference>
<feature type="domain" description="Chalcone isomerase" evidence="8">
    <location>
        <begin position="13"/>
        <end position="215"/>
    </location>
</feature>
<evidence type="ECO:0000256" key="2">
    <source>
        <dbReference type="ARBA" id="ARBA00007166"/>
    </source>
</evidence>
<dbReference type="PANTHER" id="PTHR28039:SF8">
    <property type="entry name" value="CHALCONE--FLAVANONE ISOMERASE 1-RELATED"/>
    <property type="match status" value="1"/>
</dbReference>
<evidence type="ECO:0000256" key="5">
    <source>
        <dbReference type="ARBA" id="ARBA00025429"/>
    </source>
</evidence>
<dbReference type="SMR" id="A0A151RX16"/>
<dbReference type="InterPro" id="IPR036298">
    <property type="entry name" value="Chalcone_isomerase_sf"/>
</dbReference>
<comment type="catalytic activity">
    <reaction evidence="6">
        <text>a chalcone = a flavanone.</text>
        <dbReference type="EC" id="5.5.1.6"/>
    </reaction>
</comment>
<evidence type="ECO:0000256" key="3">
    <source>
        <dbReference type="ARBA" id="ARBA00023235"/>
    </source>
</evidence>
<dbReference type="STRING" id="3821.A0A151RX16"/>
<keyword evidence="4" id="KW-0284">Flavonoid biosynthesis</keyword>
<evidence type="ECO:0000313" key="9">
    <source>
        <dbReference type="EMBL" id="KYP47054.1"/>
    </source>
</evidence>
<gene>
    <name evidence="9" type="ORF">KK1_031284</name>
</gene>
<dbReference type="InterPro" id="IPR016089">
    <property type="entry name" value="Chalcone_isomerase_bundle_sf"/>
</dbReference>
<evidence type="ECO:0000256" key="4">
    <source>
        <dbReference type="ARBA" id="ARBA00023241"/>
    </source>
</evidence>
<proteinExistence type="inferred from homology"/>
<accession>A0A151RX16</accession>
<keyword evidence="3 9" id="KW-0413">Isomerase</keyword>
<dbReference type="AlphaFoldDB" id="A0A151RX16"/>
<protein>
    <recommendedName>
        <fullName evidence="7">Chalcone-flavonone isomerase family protein</fullName>
    </recommendedName>
</protein>
<evidence type="ECO:0000256" key="6">
    <source>
        <dbReference type="ARBA" id="ARBA00034056"/>
    </source>
</evidence>
<organism evidence="9 10">
    <name type="scientific">Cajanus cajan</name>
    <name type="common">Pigeon pea</name>
    <name type="synonym">Cajanus indicus</name>
    <dbReference type="NCBI Taxonomy" id="3821"/>
    <lineage>
        <taxon>Eukaryota</taxon>
        <taxon>Viridiplantae</taxon>
        <taxon>Streptophyta</taxon>
        <taxon>Embryophyta</taxon>
        <taxon>Tracheophyta</taxon>
        <taxon>Spermatophyta</taxon>
        <taxon>Magnoliopsida</taxon>
        <taxon>eudicotyledons</taxon>
        <taxon>Gunneridae</taxon>
        <taxon>Pentapetalae</taxon>
        <taxon>rosids</taxon>
        <taxon>fabids</taxon>
        <taxon>Fabales</taxon>
        <taxon>Fabaceae</taxon>
        <taxon>Papilionoideae</taxon>
        <taxon>50 kb inversion clade</taxon>
        <taxon>NPAAA clade</taxon>
        <taxon>indigoferoid/millettioid clade</taxon>
        <taxon>Phaseoleae</taxon>
        <taxon>Cajanus</taxon>
    </lineage>
</organism>
<dbReference type="UniPathway" id="UPA00154"/>
<dbReference type="OMA" id="YLYGHEN"/>
<name>A0A151RX16_CAJCA</name>
<dbReference type="EMBL" id="KQ483538">
    <property type="protein sequence ID" value="KYP47054.1"/>
    <property type="molecule type" value="Genomic_DNA"/>
</dbReference>
<comment type="similarity">
    <text evidence="2 7">Belongs to the chalcone isomerase family.</text>
</comment>
<dbReference type="Proteomes" id="UP000075243">
    <property type="component" value="Unassembled WGS sequence"/>
</dbReference>
<dbReference type="PANTHER" id="PTHR28039">
    <property type="entry name" value="CHALCONE--FLAVONONE ISOMERASE 1-RELATED"/>
    <property type="match status" value="1"/>
</dbReference>
<dbReference type="GO" id="GO:0045430">
    <property type="term" value="F:chalcone isomerase activity"/>
    <property type="evidence" value="ECO:0007669"/>
    <property type="project" value="UniProtKB-EC"/>
</dbReference>
<dbReference type="GO" id="GO:0009813">
    <property type="term" value="P:flavonoid biosynthetic process"/>
    <property type="evidence" value="ECO:0007669"/>
    <property type="project" value="UniProtKB-UniPathway"/>
</dbReference>
<comment type="pathway">
    <text evidence="1">Secondary metabolite biosynthesis; flavonoid biosynthesis.</text>
</comment>
<evidence type="ECO:0000256" key="1">
    <source>
        <dbReference type="ARBA" id="ARBA00004966"/>
    </source>
</evidence>
<dbReference type="Gene3D" id="1.10.890.20">
    <property type="match status" value="1"/>
</dbReference>
<dbReference type="Gramene" id="C.cajan_29159.t">
    <property type="protein sequence ID" value="C.cajan_29159.t"/>
    <property type="gene ID" value="C.cajan_29159"/>
</dbReference>
<sequence>MAMTLGSVTGLEVEDVTFPAVVKAPSSSATFFLGGAGIRGLQSEGNFIKFTVIGFYLQDNAIPFLSHKWNALSASQLTQSLQFFRDIIVGPFEKFIKVTVMIPMTGKQYSEKVSENCMEIWKSLGIYTDAEGRAIEKFVSVFKDQTFPPGSSMLFTFSHKGSLAITFSQDHSIPRVAAIVIQNKQLSEAVLETVLGNDSISPQLKHSLASRLSHFFKQN</sequence>
<reference evidence="9" key="1">
    <citation type="journal article" date="2012" name="Nat. Biotechnol.">
        <title>Draft genome sequence of pigeonpea (Cajanus cajan), an orphan legume crop of resource-poor farmers.</title>
        <authorList>
            <person name="Varshney R.K."/>
            <person name="Chen W."/>
            <person name="Li Y."/>
            <person name="Bharti A.K."/>
            <person name="Saxena R.K."/>
            <person name="Schlueter J.A."/>
            <person name="Donoghue M.T."/>
            <person name="Azam S."/>
            <person name="Fan G."/>
            <person name="Whaley A.M."/>
            <person name="Farmer A.D."/>
            <person name="Sheridan J."/>
            <person name="Iwata A."/>
            <person name="Tuteja R."/>
            <person name="Penmetsa R.V."/>
            <person name="Wu W."/>
            <person name="Upadhyaya H.D."/>
            <person name="Yang S.P."/>
            <person name="Shah T."/>
            <person name="Saxena K.B."/>
            <person name="Michael T."/>
            <person name="McCombie W.R."/>
            <person name="Yang B."/>
            <person name="Zhang G."/>
            <person name="Yang H."/>
            <person name="Wang J."/>
            <person name="Spillane C."/>
            <person name="Cook D.R."/>
            <person name="May G.D."/>
            <person name="Xu X."/>
            <person name="Jackson S.A."/>
        </authorList>
    </citation>
    <scope>NUCLEOTIDE SEQUENCE [LARGE SCALE GENOMIC DNA]</scope>
</reference>
<dbReference type="Pfam" id="PF02431">
    <property type="entry name" value="Chalcone"/>
    <property type="match status" value="1"/>
</dbReference>